<sequence>MRRYPLPWLDGLRPDTRAYYGVTGDSIQRPFSCRSSSPQDPQVQREVLVTLPTKDTASVHLVAYRMPR</sequence>
<dbReference type="Proteomes" id="UP000234331">
    <property type="component" value="Unassembled WGS sequence"/>
</dbReference>
<gene>
    <name evidence="1" type="ORF">FRACA_2560004</name>
</gene>
<accession>A0A2I2KSA6</accession>
<dbReference type="RefSeq" id="WP_101832191.1">
    <property type="nucleotide sequence ID" value="NZ_FZMO01000175.1"/>
</dbReference>
<keyword evidence="2" id="KW-1185">Reference proteome</keyword>
<dbReference type="EMBL" id="FZMO01000175">
    <property type="protein sequence ID" value="SNQ48529.1"/>
    <property type="molecule type" value="Genomic_DNA"/>
</dbReference>
<organism evidence="1 2">
    <name type="scientific">Frankia canadensis</name>
    <dbReference type="NCBI Taxonomy" id="1836972"/>
    <lineage>
        <taxon>Bacteria</taxon>
        <taxon>Bacillati</taxon>
        <taxon>Actinomycetota</taxon>
        <taxon>Actinomycetes</taxon>
        <taxon>Frankiales</taxon>
        <taxon>Frankiaceae</taxon>
        <taxon>Frankia</taxon>
    </lineage>
</organism>
<dbReference type="OrthoDB" id="3246591at2"/>
<proteinExistence type="predicted"/>
<name>A0A2I2KSA6_9ACTN</name>
<reference evidence="1 2" key="1">
    <citation type="submission" date="2017-06" db="EMBL/GenBank/DDBJ databases">
        <authorList>
            <person name="Kim H.J."/>
            <person name="Triplett B.A."/>
        </authorList>
    </citation>
    <scope>NUCLEOTIDE SEQUENCE [LARGE SCALE GENOMIC DNA]</scope>
    <source>
        <strain evidence="1">FRACA_ARgP5</strain>
    </source>
</reference>
<evidence type="ECO:0000313" key="1">
    <source>
        <dbReference type="EMBL" id="SNQ48529.1"/>
    </source>
</evidence>
<evidence type="ECO:0000313" key="2">
    <source>
        <dbReference type="Proteomes" id="UP000234331"/>
    </source>
</evidence>
<protein>
    <submittedName>
        <fullName evidence="1">Uncharacterized protein</fullName>
    </submittedName>
</protein>
<dbReference type="AlphaFoldDB" id="A0A2I2KSA6"/>